<evidence type="ECO:0000256" key="1">
    <source>
        <dbReference type="SAM" id="SignalP"/>
    </source>
</evidence>
<organism evidence="2 3">
    <name type="scientific">Fundidesulfovibrio magnetotacticus</name>
    <dbReference type="NCBI Taxonomy" id="2730080"/>
    <lineage>
        <taxon>Bacteria</taxon>
        <taxon>Pseudomonadati</taxon>
        <taxon>Thermodesulfobacteriota</taxon>
        <taxon>Desulfovibrionia</taxon>
        <taxon>Desulfovibrionales</taxon>
        <taxon>Desulfovibrionaceae</taxon>
        <taxon>Fundidesulfovibrio</taxon>
    </lineage>
</organism>
<keyword evidence="3" id="KW-1185">Reference proteome</keyword>
<evidence type="ECO:0008006" key="4">
    <source>
        <dbReference type="Google" id="ProtNLM"/>
    </source>
</evidence>
<dbReference type="Proteomes" id="UP000494245">
    <property type="component" value="Unassembled WGS sequence"/>
</dbReference>
<comment type="caution">
    <text evidence="2">The sequence shown here is derived from an EMBL/GenBank/DDBJ whole genome shotgun (WGS) entry which is preliminary data.</text>
</comment>
<gene>
    <name evidence="2" type="ORF">NNJEOMEG_01444</name>
</gene>
<feature type="chain" id="PRO_5028800646" description="DUF3828 domain-containing protein" evidence="1">
    <location>
        <begin position="26"/>
        <end position="147"/>
    </location>
</feature>
<sequence>MPCHRRTVLICCLGLALSLPIQSRAQECGNPLVAGEAVKRLIIDMDVEKLKAYFAEGFCLVDNCRDQTEAAAMLTDASSWLYRGLFVGEGSWKSRFERSTSLVIHHRQVGSRFHSLTFECDDDPSGPPIIDIQCIDGRWIISTLSNL</sequence>
<dbReference type="AlphaFoldDB" id="A0A6V8LRL0"/>
<dbReference type="EMBL" id="BLTE01000005">
    <property type="protein sequence ID" value="GFK93610.1"/>
    <property type="molecule type" value="Genomic_DNA"/>
</dbReference>
<evidence type="ECO:0000313" key="3">
    <source>
        <dbReference type="Proteomes" id="UP000494245"/>
    </source>
</evidence>
<reference evidence="2 3" key="2">
    <citation type="submission" date="2020-05" db="EMBL/GenBank/DDBJ databases">
        <title>Draft genome sequence of Desulfovibrio sp. strainFSS-1.</title>
        <authorList>
            <person name="Shimoshige H."/>
            <person name="Kobayashi H."/>
            <person name="Maekawa T."/>
        </authorList>
    </citation>
    <scope>NUCLEOTIDE SEQUENCE [LARGE SCALE GENOMIC DNA]</scope>
    <source>
        <strain evidence="2 3">SIID29052-01</strain>
    </source>
</reference>
<accession>A0A6V8LRL0</accession>
<reference evidence="2 3" key="1">
    <citation type="submission" date="2020-04" db="EMBL/GenBank/DDBJ databases">
        <authorList>
            <consortium name="Desulfovibrio sp. FSS-1 genome sequencing consortium"/>
            <person name="Shimoshige H."/>
            <person name="Kobayashi H."/>
            <person name="Maekawa T."/>
        </authorList>
    </citation>
    <scope>NUCLEOTIDE SEQUENCE [LARGE SCALE GENOMIC DNA]</scope>
    <source>
        <strain evidence="2 3">SIID29052-01</strain>
    </source>
</reference>
<feature type="signal peptide" evidence="1">
    <location>
        <begin position="1"/>
        <end position="25"/>
    </location>
</feature>
<proteinExistence type="predicted"/>
<protein>
    <recommendedName>
        <fullName evidence="4">DUF3828 domain-containing protein</fullName>
    </recommendedName>
</protein>
<name>A0A6V8LRL0_9BACT</name>
<dbReference type="RefSeq" id="WP_173082815.1">
    <property type="nucleotide sequence ID" value="NZ_BLTE01000005.1"/>
</dbReference>
<evidence type="ECO:0000313" key="2">
    <source>
        <dbReference type="EMBL" id="GFK93610.1"/>
    </source>
</evidence>
<keyword evidence="1" id="KW-0732">Signal</keyword>